<dbReference type="EMBL" id="JAVLSF010000431">
    <property type="protein sequence ID" value="MDR9778066.1"/>
    <property type="molecule type" value="Genomic_DNA"/>
</dbReference>
<dbReference type="GO" id="GO:0000725">
    <property type="term" value="P:recombinational repair"/>
    <property type="evidence" value="ECO:0007669"/>
    <property type="project" value="TreeGrafter"/>
</dbReference>
<dbReference type="GO" id="GO:0009338">
    <property type="term" value="C:exodeoxyribonuclease V complex"/>
    <property type="evidence" value="ECO:0007669"/>
    <property type="project" value="TreeGrafter"/>
</dbReference>
<dbReference type="GO" id="GO:0016787">
    <property type="term" value="F:hydrolase activity"/>
    <property type="evidence" value="ECO:0007669"/>
    <property type="project" value="UniProtKB-UniRule"/>
</dbReference>
<reference evidence="7" key="1">
    <citation type="submission" date="2023-04" db="EMBL/GenBank/DDBJ databases">
        <title>Genomic characterization of faba bean (Vicia faba) microsymbionts in Mexican soils.</title>
        <authorList>
            <person name="Rivera Orduna F.N."/>
            <person name="Guevara-Luna J."/>
            <person name="Yan J."/>
            <person name="Arroyo-Herrera I."/>
            <person name="Li Y."/>
            <person name="Vasquez-Murrieta M.S."/>
            <person name="Wang E.T."/>
        </authorList>
    </citation>
    <scope>NUCLEOTIDE SEQUENCE</scope>
    <source>
        <strain evidence="7">CH26</strain>
    </source>
</reference>
<dbReference type="SUPFAM" id="SSF52540">
    <property type="entry name" value="P-loop containing nucleoside triphosphate hydrolases"/>
    <property type="match status" value="1"/>
</dbReference>
<keyword evidence="4 5" id="KW-0067">ATP-binding</keyword>
<evidence type="ECO:0000313" key="7">
    <source>
        <dbReference type="EMBL" id="MDR9778066.1"/>
    </source>
</evidence>
<dbReference type="Pfam" id="PF00580">
    <property type="entry name" value="UvrD-helicase"/>
    <property type="match status" value="1"/>
</dbReference>
<dbReference type="InterPro" id="IPR000212">
    <property type="entry name" value="DNA_helicase_UvrD/REP"/>
</dbReference>
<feature type="non-terminal residue" evidence="7">
    <location>
        <position position="1"/>
    </location>
</feature>
<evidence type="ECO:0000256" key="2">
    <source>
        <dbReference type="ARBA" id="ARBA00022801"/>
    </source>
</evidence>
<feature type="binding site" evidence="5">
    <location>
        <begin position="28"/>
        <end position="35"/>
    </location>
    <ligand>
        <name>ATP</name>
        <dbReference type="ChEBI" id="CHEBI:30616"/>
    </ligand>
</feature>
<dbReference type="GO" id="GO:0005524">
    <property type="term" value="F:ATP binding"/>
    <property type="evidence" value="ECO:0007669"/>
    <property type="project" value="UniProtKB-UniRule"/>
</dbReference>
<dbReference type="PANTHER" id="PTHR11070:SF23">
    <property type="entry name" value="RECBCD ENZYME SUBUNIT RECB"/>
    <property type="match status" value="1"/>
</dbReference>
<dbReference type="InterPro" id="IPR027417">
    <property type="entry name" value="P-loop_NTPase"/>
</dbReference>
<sequence>TNKVSQLISIPANPAIDLKLQGLHLIEASAGTGKTWTLATLMVRLIVEGGFFTRQIIATTFTRAAAAELKARIRKSFENYRGVLKQAMDAPEATLQQAVAQKDWLAVHLLQTLNIDQQGHAQNLLQRALDTFDELFVGTLDSFCQKLTSEFAFDSGQYETLHISEKDAELSYQVLHQS</sequence>
<dbReference type="Gene3D" id="3.40.50.300">
    <property type="entry name" value="P-loop containing nucleotide triphosphate hydrolases"/>
    <property type="match status" value="1"/>
</dbReference>
<dbReference type="PANTHER" id="PTHR11070">
    <property type="entry name" value="UVRD / RECB / PCRA DNA HELICASE FAMILY MEMBER"/>
    <property type="match status" value="1"/>
</dbReference>
<name>A0AAJ2LRP7_9HYPH</name>
<organism evidence="7 8">
    <name type="scientific">Rhizobium hidalgonense</name>
    <dbReference type="NCBI Taxonomy" id="1538159"/>
    <lineage>
        <taxon>Bacteria</taxon>
        <taxon>Pseudomonadati</taxon>
        <taxon>Pseudomonadota</taxon>
        <taxon>Alphaproteobacteria</taxon>
        <taxon>Hyphomicrobiales</taxon>
        <taxon>Rhizobiaceae</taxon>
        <taxon>Rhizobium/Agrobacterium group</taxon>
        <taxon>Rhizobium</taxon>
    </lineage>
</organism>
<evidence type="ECO:0000256" key="3">
    <source>
        <dbReference type="ARBA" id="ARBA00022806"/>
    </source>
</evidence>
<proteinExistence type="predicted"/>
<comment type="caution">
    <text evidence="7">The sequence shown here is derived from an EMBL/GenBank/DDBJ whole genome shotgun (WGS) entry which is preliminary data.</text>
</comment>
<feature type="non-terminal residue" evidence="7">
    <location>
        <position position="178"/>
    </location>
</feature>
<keyword evidence="2 5" id="KW-0378">Hydrolase</keyword>
<keyword evidence="1 5" id="KW-0547">Nucleotide-binding</keyword>
<dbReference type="Proteomes" id="UP001268610">
    <property type="component" value="Unassembled WGS sequence"/>
</dbReference>
<dbReference type="GO" id="GO:0043138">
    <property type="term" value="F:3'-5' DNA helicase activity"/>
    <property type="evidence" value="ECO:0007669"/>
    <property type="project" value="TreeGrafter"/>
</dbReference>
<evidence type="ECO:0000259" key="6">
    <source>
        <dbReference type="PROSITE" id="PS51198"/>
    </source>
</evidence>
<evidence type="ECO:0000256" key="5">
    <source>
        <dbReference type="PROSITE-ProRule" id="PRU00560"/>
    </source>
</evidence>
<gene>
    <name evidence="7" type="ORF">RJJ65_36640</name>
</gene>
<keyword evidence="3 5" id="KW-0347">Helicase</keyword>
<evidence type="ECO:0000256" key="4">
    <source>
        <dbReference type="ARBA" id="ARBA00022840"/>
    </source>
</evidence>
<dbReference type="GO" id="GO:0003677">
    <property type="term" value="F:DNA binding"/>
    <property type="evidence" value="ECO:0007669"/>
    <property type="project" value="InterPro"/>
</dbReference>
<dbReference type="AlphaFoldDB" id="A0AAJ2LRP7"/>
<dbReference type="RefSeq" id="WP_310866199.1">
    <property type="nucleotide sequence ID" value="NZ_JAVLSF010000431.1"/>
</dbReference>
<dbReference type="GO" id="GO:0005829">
    <property type="term" value="C:cytosol"/>
    <property type="evidence" value="ECO:0007669"/>
    <property type="project" value="TreeGrafter"/>
</dbReference>
<accession>A0AAJ2LRP7</accession>
<dbReference type="InterPro" id="IPR014016">
    <property type="entry name" value="UvrD-like_ATP-bd"/>
</dbReference>
<evidence type="ECO:0000256" key="1">
    <source>
        <dbReference type="ARBA" id="ARBA00022741"/>
    </source>
</evidence>
<evidence type="ECO:0000313" key="8">
    <source>
        <dbReference type="Proteomes" id="UP001268610"/>
    </source>
</evidence>
<protein>
    <submittedName>
        <fullName evidence="7">UvrD-helicase domain-containing protein</fullName>
    </submittedName>
</protein>
<dbReference type="PROSITE" id="PS51198">
    <property type="entry name" value="UVRD_HELICASE_ATP_BIND"/>
    <property type="match status" value="1"/>
</dbReference>
<feature type="domain" description="UvrD-like helicase ATP-binding" evidence="6">
    <location>
        <begin position="7"/>
        <end position="178"/>
    </location>
</feature>